<dbReference type="KEGG" id="dvu:DVU_2560"/>
<dbReference type="eggNOG" id="COG0764">
    <property type="taxonomic scope" value="Bacteria"/>
</dbReference>
<dbReference type="OrthoDB" id="9772788at2"/>
<evidence type="ECO:0000313" key="3">
    <source>
        <dbReference type="EMBL" id="AAS97032.1"/>
    </source>
</evidence>
<feature type="region of interest" description="Disordered" evidence="1">
    <location>
        <begin position="96"/>
        <end position="128"/>
    </location>
</feature>
<protein>
    <submittedName>
        <fullName evidence="3">Conserved domain protein</fullName>
    </submittedName>
</protein>
<dbReference type="Gene3D" id="3.10.129.10">
    <property type="entry name" value="Hotdog Thioesterase"/>
    <property type="match status" value="1"/>
</dbReference>
<dbReference type="STRING" id="882.DVU_2560"/>
<dbReference type="SUPFAM" id="SSF54637">
    <property type="entry name" value="Thioesterase/thiol ester dehydrase-isomerase"/>
    <property type="match status" value="1"/>
</dbReference>
<evidence type="ECO:0000313" key="4">
    <source>
        <dbReference type="Proteomes" id="UP000002194"/>
    </source>
</evidence>
<dbReference type="Pfam" id="PF22818">
    <property type="entry name" value="ApeI-like"/>
    <property type="match status" value="1"/>
</dbReference>
<dbReference type="HOGENOM" id="CLU_167440_0_0_7"/>
<feature type="compositionally biased region" description="Low complexity" evidence="1">
    <location>
        <begin position="96"/>
        <end position="105"/>
    </location>
</feature>
<dbReference type="InterPro" id="IPR054545">
    <property type="entry name" value="ApeI-like"/>
</dbReference>
<dbReference type="Proteomes" id="UP000002194">
    <property type="component" value="Chromosome"/>
</dbReference>
<keyword evidence="4" id="KW-1185">Reference proteome</keyword>
<dbReference type="PATRIC" id="fig|882.5.peg.2318"/>
<name>Q728P3_NITV2</name>
<feature type="domain" description="ApeI dehydratase-like" evidence="2">
    <location>
        <begin position="7"/>
        <end position="67"/>
    </location>
</feature>
<dbReference type="AlphaFoldDB" id="Q728P3"/>
<dbReference type="RefSeq" id="WP_010939830.1">
    <property type="nucleotide sequence ID" value="NC_002937.3"/>
</dbReference>
<proteinExistence type="predicted"/>
<organism evidence="3 4">
    <name type="scientific">Nitratidesulfovibrio vulgaris (strain ATCC 29579 / DSM 644 / CCUG 34227 / NCIMB 8303 / VKM B-1760 / Hildenborough)</name>
    <name type="common">Desulfovibrio vulgaris</name>
    <dbReference type="NCBI Taxonomy" id="882"/>
    <lineage>
        <taxon>Bacteria</taxon>
        <taxon>Pseudomonadati</taxon>
        <taxon>Thermodesulfobacteriota</taxon>
        <taxon>Desulfovibrionia</taxon>
        <taxon>Desulfovibrionales</taxon>
        <taxon>Desulfovibrionaceae</taxon>
        <taxon>Nitratidesulfovibrio</taxon>
    </lineage>
</organism>
<dbReference type="EMBL" id="AE017285">
    <property type="protein sequence ID" value="AAS97032.1"/>
    <property type="molecule type" value="Genomic_DNA"/>
</dbReference>
<accession>Q728P3</accession>
<dbReference type="InterPro" id="IPR029069">
    <property type="entry name" value="HotDog_dom_sf"/>
</dbReference>
<evidence type="ECO:0000259" key="2">
    <source>
        <dbReference type="Pfam" id="PF22818"/>
    </source>
</evidence>
<sequence>MKTVHEGTFLFPATHPLFADHFEGAPVVPGSLLLRAFVEEAGTVWPDFATQGATGFRFRRFVTPGRHPFRMERTDLTVRCTLMDAQGGILVRGDLTTADATGDAGTDNDRTGADGEAALHTSPRGTTA</sequence>
<dbReference type="PaxDb" id="882-DVU_2560"/>
<dbReference type="EnsemblBacteria" id="AAS97032">
    <property type="protein sequence ID" value="AAS97032"/>
    <property type="gene ID" value="DVU_2560"/>
</dbReference>
<gene>
    <name evidence="3" type="ordered locus">DVU_2560</name>
</gene>
<reference evidence="3 4" key="1">
    <citation type="journal article" date="2004" name="Nat. Biotechnol.">
        <title>The genome sequence of the anaerobic, sulfate-reducing bacterium Desulfovibrio vulgaris Hildenborough.</title>
        <authorList>
            <person name="Heidelberg J.F."/>
            <person name="Seshadri R."/>
            <person name="Haveman S.A."/>
            <person name="Hemme C.L."/>
            <person name="Paulsen I.T."/>
            <person name="Kolonay J.F."/>
            <person name="Eisen J.A."/>
            <person name="Ward N."/>
            <person name="Methe B."/>
            <person name="Brinkac L.M."/>
            <person name="Daugherty S.C."/>
            <person name="Deboy R.T."/>
            <person name="Dodson R.J."/>
            <person name="Durkin A.S."/>
            <person name="Madupu R."/>
            <person name="Nelson W.C."/>
            <person name="Sullivan S.A."/>
            <person name="Fouts D."/>
            <person name="Haft D.H."/>
            <person name="Selengut J."/>
            <person name="Peterson J.D."/>
            <person name="Davidsen T.M."/>
            <person name="Zafar N."/>
            <person name="Zhou L."/>
            <person name="Radune D."/>
            <person name="Dimitrov G."/>
            <person name="Hance M."/>
            <person name="Tran K."/>
            <person name="Khouri H."/>
            <person name="Gill J."/>
            <person name="Utterback T.R."/>
            <person name="Feldblyum T.V."/>
            <person name="Wall J.D."/>
            <person name="Voordouw G."/>
            <person name="Fraser C.M."/>
        </authorList>
    </citation>
    <scope>NUCLEOTIDE SEQUENCE [LARGE SCALE GENOMIC DNA]</scope>
    <source>
        <strain evidence="4">ATCC 29579 / DSM 644 / NCIMB 8303 / VKM B-1760 / Hildenborough</strain>
    </source>
</reference>
<evidence type="ECO:0000256" key="1">
    <source>
        <dbReference type="SAM" id="MobiDB-lite"/>
    </source>
</evidence>